<evidence type="ECO:0000313" key="2">
    <source>
        <dbReference type="EMBL" id="QBZ53340.1"/>
    </source>
</evidence>
<gene>
    <name evidence="2" type="ORF">PoMZ_09018</name>
</gene>
<keyword evidence="1" id="KW-0732">Signal</keyword>
<feature type="signal peptide" evidence="1">
    <location>
        <begin position="1"/>
        <end position="20"/>
    </location>
</feature>
<evidence type="ECO:0000313" key="3">
    <source>
        <dbReference type="Proteomes" id="UP000294847"/>
    </source>
</evidence>
<dbReference type="EMBL" id="CP034204">
    <property type="protein sequence ID" value="QBZ53340.1"/>
    <property type="molecule type" value="Genomic_DNA"/>
</dbReference>
<reference evidence="2 3" key="1">
    <citation type="journal article" date="2019" name="Mol. Biol. Evol.">
        <title>Blast fungal genomes show frequent chromosomal changes, gene gains and losses, and effector gene turnover.</title>
        <authorList>
            <person name="Gomez Luciano L.B."/>
            <person name="Jason Tsai I."/>
            <person name="Chuma I."/>
            <person name="Tosa Y."/>
            <person name="Chen Y.H."/>
            <person name="Li J.Y."/>
            <person name="Li M.Y."/>
            <person name="Jade Lu M.Y."/>
            <person name="Nakayashiki H."/>
            <person name="Li W.H."/>
        </authorList>
    </citation>
    <scope>NUCLEOTIDE SEQUENCE [LARGE SCALE GENOMIC DNA]</scope>
    <source>
        <strain evidence="2">MZ5-1-6</strain>
    </source>
</reference>
<name>A0A4P7N0P6_PYROR</name>
<organism evidence="2 3">
    <name type="scientific">Pyricularia oryzae</name>
    <name type="common">Rice blast fungus</name>
    <name type="synonym">Magnaporthe oryzae</name>
    <dbReference type="NCBI Taxonomy" id="318829"/>
    <lineage>
        <taxon>Eukaryota</taxon>
        <taxon>Fungi</taxon>
        <taxon>Dikarya</taxon>
        <taxon>Ascomycota</taxon>
        <taxon>Pezizomycotina</taxon>
        <taxon>Sordariomycetes</taxon>
        <taxon>Sordariomycetidae</taxon>
        <taxon>Magnaporthales</taxon>
        <taxon>Pyriculariaceae</taxon>
        <taxon>Pyricularia</taxon>
    </lineage>
</organism>
<sequence length="200" mass="21418">MHASTLVSILAAASAALVSANPVLGSEGPKVAKLERRIWPLTRRPATPATPAAPRPPPPMCPTMWTALGAFKPTADGHCCVEGRSDGAQMDNKDALHCCMLTATTHLADAPSELPCTNAYFTKPVFFNTLWRCNTGRQAAGICRENRIPVMPEVVNKYAPNGKRVTFGYAAAKRPDPGYSRFRKNPLGDPAPAPVQVAKL</sequence>
<dbReference type="AlphaFoldDB" id="A0A4P7N0P6"/>
<feature type="chain" id="PRO_5020717136" description="Extracellular membrane protein CFEM domain-containing protein" evidence="1">
    <location>
        <begin position="21"/>
        <end position="200"/>
    </location>
</feature>
<accession>A0A4P7N0P6</accession>
<protein>
    <recommendedName>
        <fullName evidence="4">Extracellular membrane protein CFEM domain-containing protein</fullName>
    </recommendedName>
</protein>
<evidence type="ECO:0000256" key="1">
    <source>
        <dbReference type="SAM" id="SignalP"/>
    </source>
</evidence>
<evidence type="ECO:0008006" key="4">
    <source>
        <dbReference type="Google" id="ProtNLM"/>
    </source>
</evidence>
<dbReference type="Proteomes" id="UP000294847">
    <property type="component" value="Chromosome 1"/>
</dbReference>
<proteinExistence type="predicted"/>